<dbReference type="Proteomes" id="UP000011514">
    <property type="component" value="Unassembled WGS sequence"/>
</dbReference>
<keyword evidence="5" id="KW-1185">Reference proteome</keyword>
<comment type="caution">
    <text evidence="4">The sequence shown here is derived from an EMBL/GenBank/DDBJ whole genome shotgun (WGS) entry which is preliminary data.</text>
</comment>
<dbReference type="OrthoDB" id="331561at2157"/>
<dbReference type="EMBL" id="AOJE01000068">
    <property type="protein sequence ID" value="ELZ36662.1"/>
    <property type="molecule type" value="Genomic_DNA"/>
</dbReference>
<feature type="region of interest" description="Disordered" evidence="1">
    <location>
        <begin position="200"/>
        <end position="274"/>
    </location>
</feature>
<dbReference type="InterPro" id="IPR058486">
    <property type="entry name" value="DUF8173"/>
</dbReference>
<protein>
    <recommendedName>
        <fullName evidence="3">DUF8173 domain-containing protein</fullName>
    </recommendedName>
</protein>
<reference evidence="4 5" key="1">
    <citation type="journal article" date="2014" name="PLoS Genet.">
        <title>Phylogenetically driven sequencing of extremely halophilic archaea reveals strategies for static and dynamic osmo-response.</title>
        <authorList>
            <person name="Becker E.A."/>
            <person name="Seitzer P.M."/>
            <person name="Tritt A."/>
            <person name="Larsen D."/>
            <person name="Krusor M."/>
            <person name="Yao A.I."/>
            <person name="Wu D."/>
            <person name="Madern D."/>
            <person name="Eisen J.A."/>
            <person name="Darling A.E."/>
            <person name="Facciotti M.T."/>
        </authorList>
    </citation>
    <scope>NUCLEOTIDE SEQUENCE [LARGE SCALE GENOMIC DNA]</scope>
    <source>
        <strain evidence="4 5">DSM 1137</strain>
    </source>
</reference>
<feature type="compositionally biased region" description="Gly residues" evidence="1">
    <location>
        <begin position="202"/>
        <end position="213"/>
    </location>
</feature>
<keyword evidence="2" id="KW-0472">Membrane</keyword>
<accession>M0DPP4</accession>
<dbReference type="RefSeq" id="WP_004050141.1">
    <property type="nucleotide sequence ID" value="NZ_AOJE01000068.1"/>
</dbReference>
<proteinExistence type="predicted"/>
<feature type="compositionally biased region" description="Basic and acidic residues" evidence="1">
    <location>
        <begin position="241"/>
        <end position="254"/>
    </location>
</feature>
<keyword evidence="2" id="KW-0812">Transmembrane</keyword>
<evidence type="ECO:0000256" key="1">
    <source>
        <dbReference type="SAM" id="MobiDB-lite"/>
    </source>
</evidence>
<feature type="transmembrane region" description="Helical" evidence="2">
    <location>
        <begin position="75"/>
        <end position="100"/>
    </location>
</feature>
<sequence>MVPTQAAALLPRVVTAIDSIDSSPWTGVELAGSAALSFVGTAVGVTLVGLVVSAIAPDFTDSGVEYLRADPGEAFVYGVVAYVAIAVAMFLLAITVIGLIVVVPAILVLAVLSFGGTAVSAIALGTWIRSMLGTGAANGRGADLVVGAVAWAGLGLVPVLGGLVRFVVGAMGFGYLALWVANGRFDRDYGSVDAGGRDGHGGRGGTGGTGGAAAHGSLSEDGDDAGSDDDPDRFRNIAALDAEREAEANERAAEGDTTDSDDGTDVPGRSGRER</sequence>
<evidence type="ECO:0000313" key="5">
    <source>
        <dbReference type="Proteomes" id="UP000011514"/>
    </source>
</evidence>
<name>M0DPP4_9EURY</name>
<keyword evidence="2" id="KW-1133">Transmembrane helix</keyword>
<feature type="transmembrane region" description="Helical" evidence="2">
    <location>
        <begin position="106"/>
        <end position="128"/>
    </location>
</feature>
<dbReference type="Pfam" id="PF26514">
    <property type="entry name" value="DUF8173"/>
    <property type="match status" value="1"/>
</dbReference>
<evidence type="ECO:0000313" key="4">
    <source>
        <dbReference type="EMBL" id="ELZ36662.1"/>
    </source>
</evidence>
<feature type="domain" description="DUF8173" evidence="3">
    <location>
        <begin position="24"/>
        <end position="176"/>
    </location>
</feature>
<organism evidence="4 5">
    <name type="scientific">Halorubrum saccharovorum DSM 1137</name>
    <dbReference type="NCBI Taxonomy" id="1227484"/>
    <lineage>
        <taxon>Archaea</taxon>
        <taxon>Methanobacteriati</taxon>
        <taxon>Methanobacteriota</taxon>
        <taxon>Stenosarchaea group</taxon>
        <taxon>Halobacteria</taxon>
        <taxon>Halobacteriales</taxon>
        <taxon>Haloferacaceae</taxon>
        <taxon>Halorubrum</taxon>
    </lineage>
</organism>
<evidence type="ECO:0000256" key="2">
    <source>
        <dbReference type="SAM" id="Phobius"/>
    </source>
</evidence>
<dbReference type="PATRIC" id="fig|1227484.4.peg.2808"/>
<evidence type="ECO:0000259" key="3">
    <source>
        <dbReference type="Pfam" id="PF26514"/>
    </source>
</evidence>
<dbReference type="AlphaFoldDB" id="M0DPP4"/>
<dbReference type="STRING" id="1227484.C471_14275"/>
<gene>
    <name evidence="4" type="ORF">C471_14275</name>
</gene>
<feature type="transmembrane region" description="Helical" evidence="2">
    <location>
        <begin position="163"/>
        <end position="181"/>
    </location>
</feature>
<feature type="compositionally biased region" description="Acidic residues" evidence="1">
    <location>
        <begin position="220"/>
        <end position="231"/>
    </location>
</feature>
<feature type="transmembrane region" description="Helical" evidence="2">
    <location>
        <begin position="32"/>
        <end position="55"/>
    </location>
</feature>
<dbReference type="eggNOG" id="arCOG04555">
    <property type="taxonomic scope" value="Archaea"/>
</dbReference>